<dbReference type="STRING" id="1179773.BN6_20640"/>
<dbReference type="KEGG" id="sesp:BN6_20640"/>
<gene>
    <name evidence="2" type="ordered locus">BN6_20640</name>
</gene>
<keyword evidence="1" id="KW-0472">Membrane</keyword>
<feature type="transmembrane region" description="Helical" evidence="1">
    <location>
        <begin position="70"/>
        <end position="93"/>
    </location>
</feature>
<dbReference type="AlphaFoldDB" id="K0JQ28"/>
<organism evidence="2 3">
    <name type="scientific">Saccharothrix espanaensis (strain ATCC 51144 / DSM 44229 / JCM 9112 / NBRC 15066 / NRRL 15764)</name>
    <dbReference type="NCBI Taxonomy" id="1179773"/>
    <lineage>
        <taxon>Bacteria</taxon>
        <taxon>Bacillati</taxon>
        <taxon>Actinomycetota</taxon>
        <taxon>Actinomycetes</taxon>
        <taxon>Pseudonocardiales</taxon>
        <taxon>Pseudonocardiaceae</taxon>
        <taxon>Saccharothrix</taxon>
    </lineage>
</organism>
<dbReference type="EMBL" id="HE804045">
    <property type="protein sequence ID" value="CCH29385.1"/>
    <property type="molecule type" value="Genomic_DNA"/>
</dbReference>
<reference evidence="2 3" key="1">
    <citation type="journal article" date="2012" name="BMC Genomics">
        <title>Complete genome sequence of Saccharothrix espanaensis DSM 44229T and comparison to the other completely sequenced Pseudonocardiaceae.</title>
        <authorList>
            <person name="Strobel T."/>
            <person name="Al-Dilaimi A."/>
            <person name="Blom J."/>
            <person name="Gessner A."/>
            <person name="Kalinowski J."/>
            <person name="Luzhetska M."/>
            <person name="Puhler A."/>
            <person name="Szczepanowski R."/>
            <person name="Bechthold A."/>
            <person name="Ruckert C."/>
        </authorList>
    </citation>
    <scope>NUCLEOTIDE SEQUENCE [LARGE SCALE GENOMIC DNA]</scope>
    <source>
        <strain evidence="3">ATCC 51144 / DSM 44229 / JCM 9112 / NBRC 15066 / NRRL 15764</strain>
    </source>
</reference>
<dbReference type="Proteomes" id="UP000006281">
    <property type="component" value="Chromosome"/>
</dbReference>
<evidence type="ECO:0000313" key="2">
    <source>
        <dbReference type="EMBL" id="CCH29385.1"/>
    </source>
</evidence>
<evidence type="ECO:0000313" key="3">
    <source>
        <dbReference type="Proteomes" id="UP000006281"/>
    </source>
</evidence>
<keyword evidence="1" id="KW-1133">Transmembrane helix</keyword>
<name>K0JQ28_SACES</name>
<dbReference type="RefSeq" id="WP_015099498.1">
    <property type="nucleotide sequence ID" value="NC_019673.1"/>
</dbReference>
<sequence length="97" mass="10214">MNAILDRLTTVSDRAVVPFRDSTVAGRAIATAMARRTTGSYFWTLIILLPAAALLGVAASMVGAGLSAPSLVRVLVGVVTGAVYVVLADFLYFRLSR</sequence>
<protein>
    <submittedName>
        <fullName evidence="2">Putative membrane protein</fullName>
    </submittedName>
</protein>
<accession>K0JQ28</accession>
<keyword evidence="1" id="KW-0812">Transmembrane</keyword>
<dbReference type="HOGENOM" id="CLU_2344953_0_0_11"/>
<evidence type="ECO:0000256" key="1">
    <source>
        <dbReference type="SAM" id="Phobius"/>
    </source>
</evidence>
<keyword evidence="3" id="KW-1185">Reference proteome</keyword>
<dbReference type="PATRIC" id="fig|1179773.3.peg.2066"/>
<feature type="transmembrane region" description="Helical" evidence="1">
    <location>
        <begin position="41"/>
        <end position="64"/>
    </location>
</feature>
<proteinExistence type="predicted"/>